<dbReference type="OMA" id="INENWTD"/>
<dbReference type="SUPFAM" id="SSF160582">
    <property type="entry name" value="MbtH-like"/>
    <property type="match status" value="1"/>
</dbReference>
<dbReference type="Pfam" id="PF03621">
    <property type="entry name" value="MbtH"/>
    <property type="match status" value="1"/>
</dbReference>
<comment type="caution">
    <text evidence="2">The sequence shown here is derived from an EMBL/GenBank/DDBJ whole genome shotgun (WGS) entry which is preliminary data.</text>
</comment>
<gene>
    <name evidence="2" type="ORF">HGA05_10575</name>
</gene>
<dbReference type="InterPro" id="IPR038020">
    <property type="entry name" value="MbtH-like_sf"/>
</dbReference>
<dbReference type="Gene3D" id="3.90.820.10">
    <property type="entry name" value="Structural Genomics, Unknown Function 30-nov-00 1gh9 Mol_id"/>
    <property type="match status" value="1"/>
</dbReference>
<dbReference type="GO" id="GO:0005829">
    <property type="term" value="C:cytosol"/>
    <property type="evidence" value="ECO:0007669"/>
    <property type="project" value="TreeGrafter"/>
</dbReference>
<proteinExistence type="predicted"/>
<dbReference type="InterPro" id="IPR005153">
    <property type="entry name" value="MbtH-like_dom"/>
</dbReference>
<accession>A0A846WMK0</accession>
<evidence type="ECO:0000313" key="3">
    <source>
        <dbReference type="Proteomes" id="UP000563898"/>
    </source>
</evidence>
<organism evidence="2 3">
    <name type="scientific">Gordonia polyisoprenivorans</name>
    <dbReference type="NCBI Taxonomy" id="84595"/>
    <lineage>
        <taxon>Bacteria</taxon>
        <taxon>Bacillati</taxon>
        <taxon>Actinomycetota</taxon>
        <taxon>Actinomycetes</taxon>
        <taxon>Mycobacteriales</taxon>
        <taxon>Gordoniaceae</taxon>
        <taxon>Gordonia</taxon>
    </lineage>
</organism>
<protein>
    <submittedName>
        <fullName evidence="2">MbtH family protein</fullName>
    </submittedName>
</protein>
<dbReference type="PANTHER" id="PTHR38444:SF1">
    <property type="entry name" value="ENTEROBACTIN BIOSYNTHESIS PROTEIN YBDZ"/>
    <property type="match status" value="1"/>
</dbReference>
<reference evidence="2 3" key="1">
    <citation type="submission" date="2020-04" db="EMBL/GenBank/DDBJ databases">
        <title>MicrobeNet Type strains.</title>
        <authorList>
            <person name="Nicholson A.C."/>
        </authorList>
    </citation>
    <scope>NUCLEOTIDE SEQUENCE [LARGE SCALE GENOMIC DNA]</scope>
    <source>
        <strain evidence="2 3">ATCC BAA-14</strain>
    </source>
</reference>
<feature type="domain" description="MbtH-like" evidence="1">
    <location>
        <begin position="3"/>
        <end position="53"/>
    </location>
</feature>
<dbReference type="InterPro" id="IPR037407">
    <property type="entry name" value="MLP_fam"/>
</dbReference>
<dbReference type="Proteomes" id="UP000563898">
    <property type="component" value="Unassembled WGS sequence"/>
</dbReference>
<name>A0A846WMK0_9ACTN</name>
<dbReference type="AlphaFoldDB" id="A0A846WMK0"/>
<evidence type="ECO:0000259" key="1">
    <source>
        <dbReference type="SMART" id="SM00923"/>
    </source>
</evidence>
<dbReference type="EMBL" id="JAAXPC010000005">
    <property type="protein sequence ID" value="NKY02020.1"/>
    <property type="molecule type" value="Genomic_DNA"/>
</dbReference>
<dbReference type="RefSeq" id="WP_006370437.1">
    <property type="nucleotide sequence ID" value="NZ_CP073075.1"/>
</dbReference>
<dbReference type="SMART" id="SM00923">
    <property type="entry name" value="MbtH"/>
    <property type="match status" value="1"/>
</dbReference>
<dbReference type="GO" id="GO:0019290">
    <property type="term" value="P:siderophore biosynthetic process"/>
    <property type="evidence" value="ECO:0007669"/>
    <property type="project" value="TreeGrafter"/>
</dbReference>
<dbReference type="PANTHER" id="PTHR38444">
    <property type="entry name" value="ENTEROBACTIN BIOSYNTHESIS PROTEIN YBDZ"/>
    <property type="match status" value="1"/>
</dbReference>
<evidence type="ECO:0000313" key="2">
    <source>
        <dbReference type="EMBL" id="NKY02020.1"/>
    </source>
</evidence>
<sequence length="84" mass="9322">MTNPFDNTDGVFSVLVNHENQHSLWPDFAPIPQGWQQVYGPDGHDACLAYVEDNWRDMRPASLIAAMGEAPDAHRTGRNQDGTA</sequence>
<dbReference type="GeneID" id="90160594"/>